<dbReference type="Pfam" id="PF01547">
    <property type="entry name" value="SBP_bac_1"/>
    <property type="match status" value="1"/>
</dbReference>
<reference evidence="1 2" key="1">
    <citation type="submission" date="2017-08" db="EMBL/GenBank/DDBJ databases">
        <title>Substantial Increase in Enzyme Production by Combined Drug-Resistance Mutations in Paenibacillus agaridevorans.</title>
        <authorList>
            <person name="Tanaka Y."/>
            <person name="Funane K."/>
            <person name="Hosaka T."/>
            <person name="Shiwa Y."/>
            <person name="Fujita N."/>
            <person name="Miyazaki T."/>
            <person name="Yoshikawa H."/>
            <person name="Murakami K."/>
            <person name="Kasahara K."/>
            <person name="Inaoka T."/>
            <person name="Hiraga Y."/>
            <person name="Ochi K."/>
        </authorList>
    </citation>
    <scope>NUCLEOTIDE SEQUENCE [LARGE SCALE GENOMIC DNA]</scope>
    <source>
        <strain evidence="1 2">T-3040</strain>
    </source>
</reference>
<comment type="caution">
    <text evidence="1">The sequence shown here is derived from an EMBL/GenBank/DDBJ whole genome shotgun (WGS) entry which is preliminary data.</text>
</comment>
<dbReference type="InterPro" id="IPR006059">
    <property type="entry name" value="SBP"/>
</dbReference>
<sequence length="516" mass="59083">MNQVLSKGMTGFIICSLILTVAACRISINGPALQSPLSVEHRENSLTEQQVKIVSLQANAQYERGSEAERNVHRRILEKTGVDLQLETSTTNADYGQMIDRMLSSDEQLDIIPLIRMDEAIKLYNNGAIIPLNGLLDEYGPNLKANIKPEMWSQASADGQIIGIPSQATNTTGNVIQIRTDWLQELNLKKPVTIADFEYVMEAFKQNKEDAYPLSTGFATFNALHVGFTPYFLPQASEWWLDGQGRLFPPEFHPGYKQFLSKMVEWNAKGYIWPEMILSTPPKQTELIAQNKVGAVAGWYSSTIAGATEVLIKTVPEANYDPLILQGDGINKIPASQDTQYVTVITKKSKHPEVVMRFLDYHASREGYELVYIGIEGESYTRLPDGTLEYIGENKDDSYKANYYALYWMFQMDFDDFPTWPMSSWIDRKFTAMRQKTKELPSFQPIDYQVTYDKSQWESFAYLTELDQFMEDQKMKVFTGERPVSDWDNIIQQWQDMGGKQMIEDRNRQYQKALHK</sequence>
<organism evidence="1 2">
    <name type="scientific">Paenibacillus agaridevorans</name>
    <dbReference type="NCBI Taxonomy" id="171404"/>
    <lineage>
        <taxon>Bacteria</taxon>
        <taxon>Bacillati</taxon>
        <taxon>Bacillota</taxon>
        <taxon>Bacilli</taxon>
        <taxon>Bacillales</taxon>
        <taxon>Paenibacillaceae</taxon>
        <taxon>Paenibacillus</taxon>
    </lineage>
</organism>
<name>A0A2R5EK54_9BACL</name>
<protein>
    <submittedName>
        <fullName evidence="1">Putative ABC transporter substrate-binding protein, partial</fullName>
    </submittedName>
</protein>
<dbReference type="RefSeq" id="WP_108991772.1">
    <property type="nucleotide sequence ID" value="NZ_BDQX01000047.1"/>
</dbReference>
<evidence type="ECO:0000313" key="2">
    <source>
        <dbReference type="Proteomes" id="UP000245202"/>
    </source>
</evidence>
<accession>A0A2R5EK54</accession>
<dbReference type="Gene3D" id="3.40.190.10">
    <property type="entry name" value="Periplasmic binding protein-like II"/>
    <property type="match status" value="2"/>
</dbReference>
<dbReference type="EMBL" id="BDQX01000047">
    <property type="protein sequence ID" value="GBG06485.1"/>
    <property type="molecule type" value="Genomic_DNA"/>
</dbReference>
<evidence type="ECO:0000313" key="1">
    <source>
        <dbReference type="EMBL" id="GBG06485.1"/>
    </source>
</evidence>
<dbReference type="PANTHER" id="PTHR43649">
    <property type="entry name" value="ARABINOSE-BINDING PROTEIN-RELATED"/>
    <property type="match status" value="1"/>
</dbReference>
<dbReference type="SUPFAM" id="SSF53850">
    <property type="entry name" value="Periplasmic binding protein-like II"/>
    <property type="match status" value="1"/>
</dbReference>
<dbReference type="PANTHER" id="PTHR43649:SF17">
    <property type="entry name" value="ABC TRANSPORTER SOLUTE BINDING PROTEIN-SUGAR TRANSPORT"/>
    <property type="match status" value="1"/>
</dbReference>
<dbReference type="PROSITE" id="PS51257">
    <property type="entry name" value="PROKAR_LIPOPROTEIN"/>
    <property type="match status" value="1"/>
</dbReference>
<proteinExistence type="predicted"/>
<dbReference type="AlphaFoldDB" id="A0A2R5EK54"/>
<keyword evidence="2" id="KW-1185">Reference proteome</keyword>
<gene>
    <name evidence="1" type="ORF">PAT3040_01012</name>
</gene>
<dbReference type="InterPro" id="IPR050490">
    <property type="entry name" value="Bact_solute-bd_prot1"/>
</dbReference>
<dbReference type="Proteomes" id="UP000245202">
    <property type="component" value="Unassembled WGS sequence"/>
</dbReference>